<organism evidence="3 4">
    <name type="scientific">Cucumis melo var. makuwa</name>
    <name type="common">Oriental melon</name>
    <dbReference type="NCBI Taxonomy" id="1194695"/>
    <lineage>
        <taxon>Eukaryota</taxon>
        <taxon>Viridiplantae</taxon>
        <taxon>Streptophyta</taxon>
        <taxon>Embryophyta</taxon>
        <taxon>Tracheophyta</taxon>
        <taxon>Spermatophyta</taxon>
        <taxon>Magnoliopsida</taxon>
        <taxon>eudicotyledons</taxon>
        <taxon>Gunneridae</taxon>
        <taxon>Pentapetalae</taxon>
        <taxon>rosids</taxon>
        <taxon>fabids</taxon>
        <taxon>Cucurbitales</taxon>
        <taxon>Cucurbitaceae</taxon>
        <taxon>Benincaseae</taxon>
        <taxon>Cucumis</taxon>
    </lineage>
</organism>
<dbReference type="EMBL" id="SSTD01008130">
    <property type="protein sequence ID" value="TYK17416.1"/>
    <property type="molecule type" value="Genomic_DNA"/>
</dbReference>
<evidence type="ECO:0000256" key="2">
    <source>
        <dbReference type="SAM" id="Phobius"/>
    </source>
</evidence>
<keyword evidence="2" id="KW-0812">Transmembrane</keyword>
<dbReference type="AlphaFoldDB" id="A0A5D3D385"/>
<name>A0A5D3D385_CUCMM</name>
<dbReference type="PANTHER" id="PTHR36402:SF1">
    <property type="entry name" value="EXPRESSED PROTEIN"/>
    <property type="match status" value="1"/>
</dbReference>
<keyword evidence="1" id="KW-0175">Coiled coil</keyword>
<feature type="transmembrane region" description="Helical" evidence="2">
    <location>
        <begin position="157"/>
        <end position="174"/>
    </location>
</feature>
<proteinExistence type="predicted"/>
<sequence>MAFASGSVIRNATNLSNNLLRSFSTSIKSAHNNNHLQTHEYLEANSFIGSWQAPKDPKEAQARLARLRREYAKQVKQVRKNYIQEVELLRLEKEQKDEAKREALRVANEERKKLKAEAAKVRAEERKIADEEFRLTLMLILLLSCSCLNFAKCKWVLLIFLVSSLLTYSMLLLVRLCHFVPKGHNNVEELPKGRGSANGLSYYVEDLNL</sequence>
<dbReference type="Proteomes" id="UP000321947">
    <property type="component" value="Unassembled WGS sequence"/>
</dbReference>
<feature type="coiled-coil region" evidence="1">
    <location>
        <begin position="72"/>
        <end position="131"/>
    </location>
</feature>
<reference evidence="3 4" key="1">
    <citation type="submission" date="2019-08" db="EMBL/GenBank/DDBJ databases">
        <title>Draft genome sequences of two oriental melons (Cucumis melo L. var makuwa).</title>
        <authorList>
            <person name="Kwon S.-Y."/>
        </authorList>
    </citation>
    <scope>NUCLEOTIDE SEQUENCE [LARGE SCALE GENOMIC DNA]</scope>
    <source>
        <strain evidence="4">cv. Chang Bougi</strain>
        <tissue evidence="3">Leaf</tissue>
    </source>
</reference>
<evidence type="ECO:0000313" key="4">
    <source>
        <dbReference type="Proteomes" id="UP000321947"/>
    </source>
</evidence>
<evidence type="ECO:0000313" key="3">
    <source>
        <dbReference type="EMBL" id="TYK17416.1"/>
    </source>
</evidence>
<keyword evidence="2" id="KW-1133">Transmembrane helix</keyword>
<gene>
    <name evidence="3" type="ORF">E5676_scaffold434G002780</name>
</gene>
<keyword evidence="2" id="KW-0472">Membrane</keyword>
<accession>A0A5D3D385</accession>
<protein>
    <submittedName>
        <fullName evidence="3">Chromatin assembly factor 1 subunit A</fullName>
    </submittedName>
</protein>
<evidence type="ECO:0000256" key="1">
    <source>
        <dbReference type="SAM" id="Coils"/>
    </source>
</evidence>
<comment type="caution">
    <text evidence="3">The sequence shown here is derived from an EMBL/GenBank/DDBJ whole genome shotgun (WGS) entry which is preliminary data.</text>
</comment>
<dbReference type="PANTHER" id="PTHR36402">
    <property type="entry name" value="EXPRESSED PROTEIN"/>
    <property type="match status" value="1"/>
</dbReference>